<dbReference type="AlphaFoldDB" id="A0A225MXK7"/>
<proteinExistence type="predicted"/>
<reference evidence="2" key="1">
    <citation type="submission" date="2017-06" db="EMBL/GenBank/DDBJ databases">
        <title>Herbaspirillum phytohormonus sp. nov., isolated from the root nodule of Robinia pseudoacacia in lead-zinc mine.</title>
        <authorList>
            <person name="Fan M."/>
            <person name="Lin Y."/>
        </authorList>
    </citation>
    <scope>NUCLEOTIDE SEQUENCE [LARGE SCALE GENOMIC DNA]</scope>
    <source>
        <strain evidence="2">SC-089</strain>
    </source>
</reference>
<accession>A0A225MXK7</accession>
<evidence type="ECO:0000313" key="1">
    <source>
        <dbReference type="EMBL" id="OWT65864.1"/>
    </source>
</evidence>
<name>A0A225MXK7_9BURK</name>
<dbReference type="EMBL" id="NJIH01000002">
    <property type="protein sequence ID" value="OWT65864.1"/>
    <property type="molecule type" value="Genomic_DNA"/>
</dbReference>
<gene>
    <name evidence="1" type="ORF">CEY11_02305</name>
</gene>
<sequence>MDAISRIAGTLDNGVVLEVSIEDLRFTAYAVVSEPDVNVVADFVPQEQFEADGDLHVAAVGRAEDADEQVGDVAFNMNPGDAAVFLCADAAAYQATLAALGLRQDTDDAAH</sequence>
<keyword evidence="2" id="KW-1185">Reference proteome</keyword>
<dbReference type="Proteomes" id="UP000214603">
    <property type="component" value="Unassembled WGS sequence"/>
</dbReference>
<organism evidence="1 2">
    <name type="scientific">Candidimonas nitroreducens</name>
    <dbReference type="NCBI Taxonomy" id="683354"/>
    <lineage>
        <taxon>Bacteria</taxon>
        <taxon>Pseudomonadati</taxon>
        <taxon>Pseudomonadota</taxon>
        <taxon>Betaproteobacteria</taxon>
        <taxon>Burkholderiales</taxon>
        <taxon>Alcaligenaceae</taxon>
        <taxon>Candidimonas</taxon>
    </lineage>
</organism>
<evidence type="ECO:0000313" key="2">
    <source>
        <dbReference type="Proteomes" id="UP000214603"/>
    </source>
</evidence>
<dbReference type="OrthoDB" id="8665290at2"/>
<protein>
    <submittedName>
        <fullName evidence="1">Uncharacterized protein</fullName>
    </submittedName>
</protein>
<comment type="caution">
    <text evidence="1">The sequence shown here is derived from an EMBL/GenBank/DDBJ whole genome shotgun (WGS) entry which is preliminary data.</text>
</comment>